<evidence type="ECO:0000256" key="1">
    <source>
        <dbReference type="SAM" id="MobiDB-lite"/>
    </source>
</evidence>
<evidence type="ECO:0000313" key="3">
    <source>
        <dbReference type="Proteomes" id="UP000265614"/>
    </source>
</evidence>
<feature type="region of interest" description="Disordered" evidence="1">
    <location>
        <begin position="573"/>
        <end position="593"/>
    </location>
</feature>
<dbReference type="EMBL" id="QZEZ01000001">
    <property type="protein sequence ID" value="RJK98195.1"/>
    <property type="molecule type" value="Genomic_DNA"/>
</dbReference>
<feature type="region of interest" description="Disordered" evidence="1">
    <location>
        <begin position="378"/>
        <end position="398"/>
    </location>
</feature>
<feature type="compositionally biased region" description="Basic and acidic residues" evidence="1">
    <location>
        <begin position="576"/>
        <end position="593"/>
    </location>
</feature>
<name>A0A3A3ZN46_9ACTN</name>
<proteinExistence type="predicted"/>
<comment type="caution">
    <text evidence="2">The sequence shown here is derived from an EMBL/GenBank/DDBJ whole genome shotgun (WGS) entry which is preliminary data.</text>
</comment>
<evidence type="ECO:0000313" key="2">
    <source>
        <dbReference type="EMBL" id="RJK98195.1"/>
    </source>
</evidence>
<accession>A0A3A3ZN46</accession>
<protein>
    <submittedName>
        <fullName evidence="2">Uncharacterized protein</fullName>
    </submittedName>
</protein>
<dbReference type="AlphaFoldDB" id="A0A3A3ZN46"/>
<dbReference type="Proteomes" id="UP000265614">
    <property type="component" value="Unassembled WGS sequence"/>
</dbReference>
<organism evidence="2 3">
    <name type="scientific">Vallicoccus soli</name>
    <dbReference type="NCBI Taxonomy" id="2339232"/>
    <lineage>
        <taxon>Bacteria</taxon>
        <taxon>Bacillati</taxon>
        <taxon>Actinomycetota</taxon>
        <taxon>Actinomycetes</taxon>
        <taxon>Motilibacterales</taxon>
        <taxon>Vallicoccaceae</taxon>
        <taxon>Vallicoccus</taxon>
    </lineage>
</organism>
<keyword evidence="3" id="KW-1185">Reference proteome</keyword>
<gene>
    <name evidence="2" type="ORF">D5H78_04660</name>
</gene>
<sequence length="593" mass="60501">MLRARPHLHYAPVPGGVYLAGARAELVLRGSDALFTVADACVPLLEDGASEDDLVAALGTERARPAVRHVVAQLRRHDLLLDEERFTVPAPPAPVRERHPEVLAHLEAVSDDPYAAFARLRAAVVVLAGPGEAVEPAARSLRRNAVGEVRAGGAGTDPAGADVVLLCLTTRPGAPGEDGLDAAAAALERTLAAGAPVVPLLLDDRAVLAGPAVRDATGAAAWRGAARRVLSRAGAGVGSEGRPVADALGGALSAGLLLDEIAGVGEPGAAHVVHGPDLADERVVVPGVAAPWPTGPQVLRDAHDGAAPDEDEGLAAAEELTGRWTGPVELLPGTDLLQLPLALRLAQVEVAGETVVGAGDDQRAATLAAVLEALRTGVRHDGPGDGPEEEVPDGVPPYGAPPRGVAAAGTTRGRWLLDAALRVLAADARPVPEPGDDPVAEAGPQAARLRDAYVATGAPPPQAGLLRVPGVDWVLARLADPATGVELGSAWGVDAAAAVTDALAAALVPRLVPEAHLVPGTRTDALVRADDATVAALAKQVIAVALADALRFEGRRHRDPVLGDGRIWSGAVRARPLHEDDAPAGARDEEDRP</sequence>
<reference evidence="2 3" key="1">
    <citation type="submission" date="2018-09" db="EMBL/GenBank/DDBJ databases">
        <title>YIM 75000 draft genome.</title>
        <authorList>
            <person name="Tang S."/>
            <person name="Feng Y."/>
        </authorList>
    </citation>
    <scope>NUCLEOTIDE SEQUENCE [LARGE SCALE GENOMIC DNA]</scope>
    <source>
        <strain evidence="2 3">YIM 75000</strain>
    </source>
</reference>